<comment type="subcellular location">
    <subcellularLocation>
        <location evidence="1">Cell membrane</location>
        <topology evidence="1">Multi-pass membrane protein</topology>
    </subcellularLocation>
</comment>
<evidence type="ECO:0000256" key="1">
    <source>
        <dbReference type="ARBA" id="ARBA00004651"/>
    </source>
</evidence>
<dbReference type="PANTHER" id="PTHR30086:SF20">
    <property type="entry name" value="ARGININE EXPORTER PROTEIN ARGO-RELATED"/>
    <property type="match status" value="1"/>
</dbReference>
<keyword evidence="2" id="KW-1003">Cell membrane</keyword>
<protein>
    <submittedName>
        <fullName evidence="8">Threonine/homoserine/homoserine lactone efflux protein</fullName>
    </submittedName>
</protein>
<dbReference type="GO" id="GO:0015171">
    <property type="term" value="F:amino acid transmembrane transporter activity"/>
    <property type="evidence" value="ECO:0007669"/>
    <property type="project" value="TreeGrafter"/>
</dbReference>
<reference evidence="8 9" key="1">
    <citation type="submission" date="2016-10" db="EMBL/GenBank/DDBJ databases">
        <authorList>
            <person name="de Groot N.N."/>
        </authorList>
    </citation>
    <scope>NUCLEOTIDE SEQUENCE [LARGE SCALE GENOMIC DNA]</scope>
    <source>
        <strain evidence="8 9">CGMCC 1.6291</strain>
    </source>
</reference>
<evidence type="ECO:0000256" key="6">
    <source>
        <dbReference type="SAM" id="Phobius"/>
    </source>
</evidence>
<keyword evidence="9" id="KW-1185">Reference proteome</keyword>
<dbReference type="EMBL" id="FOEG01000004">
    <property type="protein sequence ID" value="SEO89380.1"/>
    <property type="molecule type" value="Genomic_DNA"/>
</dbReference>
<dbReference type="Pfam" id="PF01810">
    <property type="entry name" value="LysE"/>
    <property type="match status" value="1"/>
</dbReference>
<sequence>MSLASTVALFAAMAALAALPSLSVLLVTTRAASSGFPHGVAVAVGVVLGDLVFVALAVFGLVVVAELMGAWFPWVKLAAGVYLIWLGTQLWRQAPAGSGRPEARAGSLFGSATAGLLLTLSDQKAVVFYFAFFPAFVEPASLSWPDVALIVGVTVFAVGGVKTLYAWAAARSGALVSSAWDVVLSRGAGVMLILAGATVLASVARP</sequence>
<feature type="transmembrane region" description="Helical" evidence="6">
    <location>
        <begin position="127"/>
        <end position="144"/>
    </location>
</feature>
<dbReference type="AlphaFoldDB" id="A0A1H8TE46"/>
<dbReference type="OrthoDB" id="9804822at2"/>
<keyword evidence="3 6" id="KW-0812">Transmembrane</keyword>
<evidence type="ECO:0000256" key="4">
    <source>
        <dbReference type="ARBA" id="ARBA00022989"/>
    </source>
</evidence>
<evidence type="ECO:0000256" key="3">
    <source>
        <dbReference type="ARBA" id="ARBA00022692"/>
    </source>
</evidence>
<feature type="transmembrane region" description="Helical" evidence="6">
    <location>
        <begin position="150"/>
        <end position="170"/>
    </location>
</feature>
<feature type="signal peptide" evidence="7">
    <location>
        <begin position="1"/>
        <end position="17"/>
    </location>
</feature>
<feature type="transmembrane region" description="Helical" evidence="6">
    <location>
        <begin position="182"/>
        <end position="204"/>
    </location>
</feature>
<evidence type="ECO:0000256" key="7">
    <source>
        <dbReference type="SAM" id="SignalP"/>
    </source>
</evidence>
<proteinExistence type="predicted"/>
<dbReference type="PANTHER" id="PTHR30086">
    <property type="entry name" value="ARGININE EXPORTER PROTEIN ARGO"/>
    <property type="match status" value="1"/>
</dbReference>
<accession>A0A1H8TE46</accession>
<dbReference type="STRING" id="406100.SAMN04488052_104115"/>
<dbReference type="InterPro" id="IPR001123">
    <property type="entry name" value="LeuE-type"/>
</dbReference>
<name>A0A1H8TE46_9GAMM</name>
<evidence type="ECO:0000256" key="2">
    <source>
        <dbReference type="ARBA" id="ARBA00022475"/>
    </source>
</evidence>
<organism evidence="8 9">
    <name type="scientific">Aquisalimonas asiatica</name>
    <dbReference type="NCBI Taxonomy" id="406100"/>
    <lineage>
        <taxon>Bacteria</taxon>
        <taxon>Pseudomonadati</taxon>
        <taxon>Pseudomonadota</taxon>
        <taxon>Gammaproteobacteria</taxon>
        <taxon>Chromatiales</taxon>
        <taxon>Ectothiorhodospiraceae</taxon>
        <taxon>Aquisalimonas</taxon>
    </lineage>
</organism>
<keyword evidence="4 6" id="KW-1133">Transmembrane helix</keyword>
<evidence type="ECO:0000256" key="5">
    <source>
        <dbReference type="ARBA" id="ARBA00023136"/>
    </source>
</evidence>
<dbReference type="RefSeq" id="WP_091643284.1">
    <property type="nucleotide sequence ID" value="NZ_FOEG01000004.1"/>
</dbReference>
<keyword evidence="5 6" id="KW-0472">Membrane</keyword>
<feature type="transmembrane region" description="Helical" evidence="6">
    <location>
        <begin position="41"/>
        <end position="64"/>
    </location>
</feature>
<keyword evidence="7" id="KW-0732">Signal</keyword>
<feature type="transmembrane region" description="Helical" evidence="6">
    <location>
        <begin position="71"/>
        <end position="91"/>
    </location>
</feature>
<evidence type="ECO:0000313" key="9">
    <source>
        <dbReference type="Proteomes" id="UP000199657"/>
    </source>
</evidence>
<gene>
    <name evidence="8" type="ORF">SAMN04488052_104115</name>
</gene>
<evidence type="ECO:0000313" key="8">
    <source>
        <dbReference type="EMBL" id="SEO89380.1"/>
    </source>
</evidence>
<dbReference type="Proteomes" id="UP000199657">
    <property type="component" value="Unassembled WGS sequence"/>
</dbReference>
<dbReference type="GO" id="GO:0005886">
    <property type="term" value="C:plasma membrane"/>
    <property type="evidence" value="ECO:0007669"/>
    <property type="project" value="UniProtKB-SubCell"/>
</dbReference>
<feature type="chain" id="PRO_5011760741" evidence="7">
    <location>
        <begin position="18"/>
        <end position="206"/>
    </location>
</feature>